<dbReference type="Proteomes" id="UP000663929">
    <property type="component" value="Chromosome"/>
</dbReference>
<dbReference type="CDD" id="cd01121">
    <property type="entry name" value="RadA_SMS_N"/>
    <property type="match status" value="1"/>
</dbReference>
<evidence type="ECO:0000256" key="10">
    <source>
        <dbReference type="ARBA" id="ARBA00023204"/>
    </source>
</evidence>
<dbReference type="GO" id="GO:0000725">
    <property type="term" value="P:recombinational repair"/>
    <property type="evidence" value="ECO:0007669"/>
    <property type="project" value="UniProtKB-UniRule"/>
</dbReference>
<dbReference type="InterPro" id="IPR003593">
    <property type="entry name" value="AAA+_ATPase"/>
</dbReference>
<evidence type="ECO:0000256" key="1">
    <source>
        <dbReference type="ARBA" id="ARBA00022723"/>
    </source>
</evidence>
<dbReference type="NCBIfam" id="TIGR00416">
    <property type="entry name" value="sms"/>
    <property type="match status" value="1"/>
</dbReference>
<evidence type="ECO:0000313" key="16">
    <source>
        <dbReference type="Proteomes" id="UP000663929"/>
    </source>
</evidence>
<dbReference type="GO" id="GO:0003684">
    <property type="term" value="F:damaged DNA binding"/>
    <property type="evidence" value="ECO:0007669"/>
    <property type="project" value="InterPro"/>
</dbReference>
<evidence type="ECO:0000256" key="5">
    <source>
        <dbReference type="ARBA" id="ARBA00022801"/>
    </source>
</evidence>
<evidence type="ECO:0000256" key="7">
    <source>
        <dbReference type="ARBA" id="ARBA00022840"/>
    </source>
</evidence>
<accession>A0A8A4TD98</accession>
<dbReference type="InterPro" id="IPR027417">
    <property type="entry name" value="P-loop_NTPase"/>
</dbReference>
<keyword evidence="5" id="KW-0378">Hydrolase</keyword>
<dbReference type="InterPro" id="IPR041166">
    <property type="entry name" value="Rubredoxin_2"/>
</dbReference>
<keyword evidence="8 11" id="KW-0346">Stress response</keyword>
<dbReference type="GO" id="GO:0140664">
    <property type="term" value="F:ATP-dependent DNA damage sensor activity"/>
    <property type="evidence" value="ECO:0007669"/>
    <property type="project" value="InterPro"/>
</dbReference>
<keyword evidence="2 11" id="KW-0547">Nucleotide-binding</keyword>
<dbReference type="InterPro" id="IPR004504">
    <property type="entry name" value="DNA_repair_RadA"/>
</dbReference>
<comment type="similarity">
    <text evidence="11 13">Belongs to the RecA family. RadA subfamily.</text>
</comment>
<dbReference type="GO" id="GO:0005829">
    <property type="term" value="C:cytosol"/>
    <property type="evidence" value="ECO:0007669"/>
    <property type="project" value="TreeGrafter"/>
</dbReference>
<dbReference type="PRINTS" id="PR01874">
    <property type="entry name" value="DNAREPAIRADA"/>
</dbReference>
<dbReference type="AlphaFoldDB" id="A0A8A4TD98"/>
<proteinExistence type="inferred from homology"/>
<dbReference type="Pfam" id="PF13541">
    <property type="entry name" value="ChlI"/>
    <property type="match status" value="1"/>
</dbReference>
<feature type="domain" description="RecA family profile 1" evidence="14">
    <location>
        <begin position="76"/>
        <end position="225"/>
    </location>
</feature>
<evidence type="ECO:0000256" key="6">
    <source>
        <dbReference type="ARBA" id="ARBA00022833"/>
    </source>
</evidence>
<reference evidence="15" key="1">
    <citation type="submission" date="2021-03" db="EMBL/GenBank/DDBJ databases">
        <title>Acanthopleuribacteraceae sp. M133.</title>
        <authorList>
            <person name="Wang G."/>
        </authorList>
    </citation>
    <scope>NUCLEOTIDE SEQUENCE</scope>
    <source>
        <strain evidence="15">M133</strain>
    </source>
</reference>
<dbReference type="GO" id="GO:0008270">
    <property type="term" value="F:zinc ion binding"/>
    <property type="evidence" value="ECO:0007669"/>
    <property type="project" value="UniProtKB-KW"/>
</dbReference>
<feature type="region of interest" description="Lon-protease-like" evidence="11">
    <location>
        <begin position="361"/>
        <end position="461"/>
    </location>
</feature>
<feature type="short sequence motif" description="RadA KNRFG motif" evidence="11">
    <location>
        <begin position="262"/>
        <end position="266"/>
    </location>
</feature>
<dbReference type="GO" id="GO:0005524">
    <property type="term" value="F:ATP binding"/>
    <property type="evidence" value="ECO:0007669"/>
    <property type="project" value="UniProtKB-UniRule"/>
</dbReference>
<dbReference type="PANTHER" id="PTHR32472">
    <property type="entry name" value="DNA REPAIR PROTEIN RADA"/>
    <property type="match status" value="1"/>
</dbReference>
<evidence type="ECO:0000256" key="9">
    <source>
        <dbReference type="ARBA" id="ARBA00023125"/>
    </source>
</evidence>
<dbReference type="Pfam" id="PF06745">
    <property type="entry name" value="ATPase"/>
    <property type="match status" value="1"/>
</dbReference>
<dbReference type="HAMAP" id="MF_01498">
    <property type="entry name" value="RadA_bact"/>
    <property type="match status" value="1"/>
</dbReference>
<evidence type="ECO:0000256" key="2">
    <source>
        <dbReference type="ARBA" id="ARBA00022741"/>
    </source>
</evidence>
<dbReference type="GO" id="GO:0016787">
    <property type="term" value="F:hydrolase activity"/>
    <property type="evidence" value="ECO:0007669"/>
    <property type="project" value="UniProtKB-KW"/>
</dbReference>
<dbReference type="KEGG" id="scor:J3U87_18285"/>
<dbReference type="InterPro" id="IPR014774">
    <property type="entry name" value="KaiC-like_dom"/>
</dbReference>
<dbReference type="PROSITE" id="PS50162">
    <property type="entry name" value="RECA_2"/>
    <property type="match status" value="1"/>
</dbReference>
<comment type="function">
    <text evidence="13">DNA-dependent ATPase involved in processing of recombination intermediates, plays a role in repairing DNA breaks. Stimulates the branch migration of RecA-mediated strand transfer reactions, allowing the 3' invading strand to extend heteroduplex DNA faster. Binds ssDNA in the presence of ADP but not other nucleotides, has ATPase activity that is stimulated by ssDNA and various branched DNA structures, but inhibited by SSB. Does not have RecA's homology-searching function.</text>
</comment>
<keyword evidence="9 11" id="KW-0238">DNA-binding</keyword>
<dbReference type="Gene3D" id="3.30.230.10">
    <property type="match status" value="1"/>
</dbReference>
<dbReference type="InterPro" id="IPR020568">
    <property type="entry name" value="Ribosomal_Su5_D2-typ_SF"/>
</dbReference>
<evidence type="ECO:0000256" key="11">
    <source>
        <dbReference type="HAMAP-Rule" id="MF_01498"/>
    </source>
</evidence>
<comment type="domain">
    <text evidence="11">The middle region has homology to RecA with ATPase motifs including the RadA KNRFG motif, while the C-terminus is homologous to Lon protease.</text>
</comment>
<evidence type="ECO:0000256" key="4">
    <source>
        <dbReference type="ARBA" id="ARBA00022771"/>
    </source>
</evidence>
<dbReference type="SMART" id="SM00382">
    <property type="entry name" value="AAA"/>
    <property type="match status" value="1"/>
</dbReference>
<feature type="binding site" evidence="11">
    <location>
        <begin position="105"/>
        <end position="112"/>
    </location>
    <ligand>
        <name>ATP</name>
        <dbReference type="ChEBI" id="CHEBI:30616"/>
    </ligand>
</feature>
<keyword evidence="6 13" id="KW-0862">Zinc</keyword>
<keyword evidence="10 11" id="KW-0234">DNA repair</keyword>
<dbReference type="Pfam" id="PF18073">
    <property type="entry name" value="Zn_ribbon_LapB"/>
    <property type="match status" value="1"/>
</dbReference>
<keyword evidence="4 13" id="KW-0863">Zinc-finger</keyword>
<dbReference type="EMBL" id="CP071793">
    <property type="protein sequence ID" value="QTD47547.1"/>
    <property type="molecule type" value="Genomic_DNA"/>
</dbReference>
<sequence length="461" mass="49008">MGGYDPPISWGAFTVAKSKAFYVCESCAYQTPKWLGQCPACGTWGSLNLTNGTTRKAAPPGEAPKMTRYANVAVESAARYTSGSNELDRVLGGGLVPGSLLLIGGDPGIGKSTLMLQVAGHLQSLGKKVIYISGEESLSQIKMRGERLGLSADDLMLLAETSYEMVEQALESDSFDVALVDSIQTICSANIPSAAGSVTQVREVTTKLLHIAKTRGTTIFLVGHITKEGAIAGPKTLEHMVDGVFYFEGDKYHSLRLIRSQKNRFGPAQELGIFQMESTGLKEVPNPSKVLLEQRPEASAGSVVVPTVEGSRPLMVEVQVLLSNSTYASPRRVTMGVDSNRLALIMAVLEKKAGLQLQGLDVFVNVVGGIAIQEPAIDLGLALAIYSSFRNLNLGSDIAVFGELGLAGEVRSVSQAGLRMKECVNLGFKRVVGPKGNAGDALDELEVRGVTSLVDALEYVL</sequence>
<dbReference type="SUPFAM" id="SSF54211">
    <property type="entry name" value="Ribosomal protein S5 domain 2-like"/>
    <property type="match status" value="1"/>
</dbReference>
<keyword evidence="16" id="KW-1185">Reference proteome</keyword>
<dbReference type="InterPro" id="IPR014721">
    <property type="entry name" value="Ribsml_uS5_D2-typ_fold_subgr"/>
</dbReference>
<dbReference type="InterPro" id="IPR020588">
    <property type="entry name" value="RecA_ATP-bd"/>
</dbReference>
<evidence type="ECO:0000256" key="13">
    <source>
        <dbReference type="RuleBase" id="RU003555"/>
    </source>
</evidence>
<dbReference type="FunFam" id="3.40.50.300:FF:000050">
    <property type="entry name" value="DNA repair protein RadA"/>
    <property type="match status" value="1"/>
</dbReference>
<dbReference type="SUPFAM" id="SSF52540">
    <property type="entry name" value="P-loop containing nucleoside triphosphate hydrolases"/>
    <property type="match status" value="1"/>
</dbReference>
<keyword evidence="3 11" id="KW-0227">DNA damage</keyword>
<dbReference type="Gene3D" id="3.40.50.300">
    <property type="entry name" value="P-loop containing nucleotide triphosphate hydrolases"/>
    <property type="match status" value="1"/>
</dbReference>
<evidence type="ECO:0000313" key="15">
    <source>
        <dbReference type="EMBL" id="QTD47547.1"/>
    </source>
</evidence>
<protein>
    <recommendedName>
        <fullName evidence="11 12">DNA repair protein RadA</fullName>
    </recommendedName>
</protein>
<keyword evidence="7 11" id="KW-0067">ATP-binding</keyword>
<organism evidence="15 16">
    <name type="scientific">Sulfidibacter corallicola</name>
    <dbReference type="NCBI Taxonomy" id="2818388"/>
    <lineage>
        <taxon>Bacteria</taxon>
        <taxon>Pseudomonadati</taxon>
        <taxon>Acidobacteriota</taxon>
        <taxon>Holophagae</taxon>
        <taxon>Acanthopleuribacterales</taxon>
        <taxon>Acanthopleuribacteraceae</taxon>
        <taxon>Sulfidibacter</taxon>
    </lineage>
</organism>
<name>A0A8A4TD98_SULCO</name>
<evidence type="ECO:0000256" key="12">
    <source>
        <dbReference type="NCBIfam" id="TIGR00416"/>
    </source>
</evidence>
<dbReference type="PANTHER" id="PTHR32472:SF10">
    <property type="entry name" value="DNA REPAIR PROTEIN RADA-LIKE PROTEIN"/>
    <property type="match status" value="1"/>
</dbReference>
<keyword evidence="1 11" id="KW-0479">Metal-binding</keyword>
<comment type="function">
    <text evidence="11">Plays a role in repairing double-strand DNA breaks, probably involving stabilizing or processing branched DNA or blocked replication forks.</text>
</comment>
<evidence type="ECO:0000259" key="14">
    <source>
        <dbReference type="PROSITE" id="PS50162"/>
    </source>
</evidence>
<evidence type="ECO:0000256" key="3">
    <source>
        <dbReference type="ARBA" id="ARBA00022763"/>
    </source>
</evidence>
<gene>
    <name evidence="11 15" type="primary">radA</name>
    <name evidence="15" type="ORF">J3U87_18285</name>
</gene>
<evidence type="ECO:0000256" key="8">
    <source>
        <dbReference type="ARBA" id="ARBA00023016"/>
    </source>
</evidence>